<dbReference type="EMBL" id="ML208292">
    <property type="protein sequence ID" value="TFK71911.1"/>
    <property type="molecule type" value="Genomic_DNA"/>
</dbReference>
<accession>A0ACD3B2T5</accession>
<proteinExistence type="predicted"/>
<evidence type="ECO:0000313" key="1">
    <source>
        <dbReference type="EMBL" id="TFK71911.1"/>
    </source>
</evidence>
<organism evidence="1 2">
    <name type="scientific">Pluteus cervinus</name>
    <dbReference type="NCBI Taxonomy" id="181527"/>
    <lineage>
        <taxon>Eukaryota</taxon>
        <taxon>Fungi</taxon>
        <taxon>Dikarya</taxon>
        <taxon>Basidiomycota</taxon>
        <taxon>Agaricomycotina</taxon>
        <taxon>Agaricomycetes</taxon>
        <taxon>Agaricomycetidae</taxon>
        <taxon>Agaricales</taxon>
        <taxon>Pluteineae</taxon>
        <taxon>Pluteaceae</taxon>
        <taxon>Pluteus</taxon>
    </lineage>
</organism>
<protein>
    <submittedName>
        <fullName evidence="1">Uncharacterized protein</fullName>
    </submittedName>
</protein>
<reference evidence="1 2" key="1">
    <citation type="journal article" date="2019" name="Nat. Ecol. Evol.">
        <title>Megaphylogeny resolves global patterns of mushroom evolution.</title>
        <authorList>
            <person name="Varga T."/>
            <person name="Krizsan K."/>
            <person name="Foldi C."/>
            <person name="Dima B."/>
            <person name="Sanchez-Garcia M."/>
            <person name="Sanchez-Ramirez S."/>
            <person name="Szollosi G.J."/>
            <person name="Szarkandi J.G."/>
            <person name="Papp V."/>
            <person name="Albert L."/>
            <person name="Andreopoulos W."/>
            <person name="Angelini C."/>
            <person name="Antonin V."/>
            <person name="Barry K.W."/>
            <person name="Bougher N.L."/>
            <person name="Buchanan P."/>
            <person name="Buyck B."/>
            <person name="Bense V."/>
            <person name="Catcheside P."/>
            <person name="Chovatia M."/>
            <person name="Cooper J."/>
            <person name="Damon W."/>
            <person name="Desjardin D."/>
            <person name="Finy P."/>
            <person name="Geml J."/>
            <person name="Haridas S."/>
            <person name="Hughes K."/>
            <person name="Justo A."/>
            <person name="Karasinski D."/>
            <person name="Kautmanova I."/>
            <person name="Kiss B."/>
            <person name="Kocsube S."/>
            <person name="Kotiranta H."/>
            <person name="LaButti K.M."/>
            <person name="Lechner B.E."/>
            <person name="Liimatainen K."/>
            <person name="Lipzen A."/>
            <person name="Lukacs Z."/>
            <person name="Mihaltcheva S."/>
            <person name="Morgado L.N."/>
            <person name="Niskanen T."/>
            <person name="Noordeloos M.E."/>
            <person name="Ohm R.A."/>
            <person name="Ortiz-Santana B."/>
            <person name="Ovrebo C."/>
            <person name="Racz N."/>
            <person name="Riley R."/>
            <person name="Savchenko A."/>
            <person name="Shiryaev A."/>
            <person name="Soop K."/>
            <person name="Spirin V."/>
            <person name="Szebenyi C."/>
            <person name="Tomsovsky M."/>
            <person name="Tulloss R.E."/>
            <person name="Uehling J."/>
            <person name="Grigoriev I.V."/>
            <person name="Vagvolgyi C."/>
            <person name="Papp T."/>
            <person name="Martin F.M."/>
            <person name="Miettinen O."/>
            <person name="Hibbett D.S."/>
            <person name="Nagy L.G."/>
        </authorList>
    </citation>
    <scope>NUCLEOTIDE SEQUENCE [LARGE SCALE GENOMIC DNA]</scope>
    <source>
        <strain evidence="1 2">NL-1719</strain>
    </source>
</reference>
<keyword evidence="2" id="KW-1185">Reference proteome</keyword>
<name>A0ACD3B2T5_9AGAR</name>
<evidence type="ECO:0000313" key="2">
    <source>
        <dbReference type="Proteomes" id="UP000308600"/>
    </source>
</evidence>
<gene>
    <name evidence="1" type="ORF">BDN72DRAFT_957765</name>
</gene>
<sequence>MPGYCESDHCKAFRQNSPDMRPVDQASEFEPDCDSEVADSEVRQYLHTCFVPKVLTVTTAFKVSNPFDSLSPSEVLDIFVAYEVPLDHVDSDDVVAEGNVYLPLLLEAFTQIMLKFSQTNEETRIALEPQVIAAWPAIFKWSAFFFVSRIQGWNDHWEPDLSSAAANACNAILRAWVRLIYSDKIIETMRSTHGTVEIATKMWLLEDRLSGTDTNCHLPSLLLWKMVPDNRLLTVQDRIALAAGGAQAVAQTVIRRLNRTIAQQTVDIDVYSYLAMQVILIRELSIDGHPIQRSLLEVGGITTTTKAALILAETLNSGEVTVHDNVIIRGLTSGLIYVREVMEAGTGLSEITQAINAGIIEAFVEGSPFYTRIPFYYWQGIESIIAWVIPKYLVYGSIIRAVSEALCQLPDTSRLRNIRHTPAWPAFRGMRKLTLERLLVKRSAKSTSSVCDNGSCQEKRLKEEFLGCSSCHTARYCSSACQKTHWKSGHREDCEGFRRDYLSKHPEADEKRNKIWFELLAIYYAGFHLPQLRKTTRLEYPNRPLSDFGLLIDFGAVPPEITLQVKLDSTTASDDPLPENSDEDFIATVSITTPIYCCLPCGNQGEGVMRRVARARPYLWEESLCREPFTMLKVDSDKSQSWVMDLLQEIAPKTLFPREWRPEGIHPGTVLASD</sequence>
<dbReference type="Proteomes" id="UP000308600">
    <property type="component" value="Unassembled WGS sequence"/>
</dbReference>